<feature type="compositionally biased region" description="Polar residues" evidence="1">
    <location>
        <begin position="183"/>
        <end position="205"/>
    </location>
</feature>
<dbReference type="VEuPathDB" id="FungiDB:I7I53_03860"/>
<evidence type="ECO:0000313" key="3">
    <source>
        <dbReference type="EMBL" id="EGC45092.1"/>
    </source>
</evidence>
<accession>F0UG97</accession>
<sequence>MPCLKLSPLQSRFAASLAATLFIIIVLYFVLSNPSLAYAVDVDSIISKDHNHPRLQDIDLHLGPDGVAPETIAAPNFDLTSVGTVSGIQRRAPNNAVSLGNNAPEEGELDLGATLYFWISEDTLAGPKSGPSRGLPGFNEKEFLDNGLMERTELKRRNDTLVNRATRVYISATTCLQPAFNATPDSQNTGPPQLQLKASPSTDIQQPDPGAQVSNLQVIDFDGGYASTVLDADGPIYISVSAPTDKSYFGSYKFEIAASIDRLFHEAESNVPYLFFVDSDSGSALLQTKDATNASPDDEIYQQWMNLDPPPFTMFAHDMKDKSILGVQNSYCGLKGNAQIRKDGDNVQVSMTNRGQNHKPKEQFYIRGLNSSTSYYGFLAMEGNSTDSGKGVVGGGGKVWRPTKFTTKADNNCAILHSLEFCSEVAYAVPSNPSMSLDDLANFYDTYAANLYKNFTRSLAQIPCNASAKSQYSLVRNCTDCAAAYQQWLCAVTIPRCADYSSTLPFLRPRNTAQQFPNNTVITIDDSLRQMVLSNSSRNPLIDEKIKPGPYKEVLPCQDLCHELVQSCPAALGFSCPTGKWLNESYGMKSPNGDITCSYFGAAYFLNGSSGFAGASFMLGLAGLVGFWMVFWMVWI</sequence>
<dbReference type="PANTHER" id="PTHR39142:SF1">
    <property type="entry name" value="AEL197CP"/>
    <property type="match status" value="1"/>
</dbReference>
<dbReference type="Proteomes" id="UP000663419">
    <property type="component" value="Chromosome 4"/>
</dbReference>
<name>F0UG97_AJEC8</name>
<dbReference type="GO" id="GO:0098703">
    <property type="term" value="P:calcium ion import across plasma membrane"/>
    <property type="evidence" value="ECO:0007669"/>
    <property type="project" value="InterPro"/>
</dbReference>
<dbReference type="OrthoDB" id="5405745at2759"/>
<keyword evidence="2" id="KW-0472">Membrane</keyword>
<dbReference type="OMA" id="YYGFLAM"/>
<dbReference type="Pfam" id="PF12929">
    <property type="entry name" value="Mid1"/>
    <property type="match status" value="1"/>
</dbReference>
<gene>
    <name evidence="4" type="primary">MID1</name>
    <name evidence="3" type="ORF">HCEG_04307</name>
    <name evidence="4" type="ORF">I7I53_03860</name>
</gene>
<dbReference type="InterPro" id="IPR024338">
    <property type="entry name" value="MID1/Yam8"/>
</dbReference>
<dbReference type="GO" id="GO:0005262">
    <property type="term" value="F:calcium channel activity"/>
    <property type="evidence" value="ECO:0007669"/>
    <property type="project" value="InterPro"/>
</dbReference>
<reference evidence="5" key="1">
    <citation type="submission" date="2008-07" db="EMBL/GenBank/DDBJ databases">
        <title>Annotation of Ajellomyces capsulatus strain H88.</title>
        <authorList>
            <person name="Champion M."/>
            <person name="Cuomo C."/>
            <person name="Ma L.-J."/>
            <person name="Henn M.R."/>
            <person name="Sil A."/>
            <person name="Goldman B."/>
            <person name="Young S.K."/>
            <person name="Kodira C.D."/>
            <person name="Zeng Q."/>
            <person name="Koehrsen M."/>
            <person name="Alvarado L."/>
            <person name="Berlin A."/>
            <person name="Borenstein D."/>
            <person name="Chen Z."/>
            <person name="Engels R."/>
            <person name="Freedman E."/>
            <person name="Gellesch M."/>
            <person name="Goldberg J."/>
            <person name="Griggs A."/>
            <person name="Gujja S."/>
            <person name="Heiman D."/>
            <person name="Hepburn T."/>
            <person name="Howarth C."/>
            <person name="Jen D."/>
            <person name="Larson L."/>
            <person name="Lewis B."/>
            <person name="Mehta T."/>
            <person name="Park D."/>
            <person name="Pearson M."/>
            <person name="Roberts A."/>
            <person name="Saif S."/>
            <person name="Shea T."/>
            <person name="Shenoy N."/>
            <person name="Sisk P."/>
            <person name="Stolte C."/>
            <person name="Sykes S."/>
            <person name="Walk T."/>
            <person name="White J."/>
            <person name="Yandava C."/>
            <person name="Klein B."/>
            <person name="McEwen J.G."/>
            <person name="Puccia R."/>
            <person name="Goldman G.H."/>
            <person name="Felipe M.S."/>
            <person name="Nino-Vega G."/>
            <person name="San-Blas G."/>
            <person name="Taylor J."/>
            <person name="Mendoza L."/>
            <person name="Galagan J."/>
            <person name="Nusbaum C."/>
            <person name="Birren B."/>
        </authorList>
    </citation>
    <scope>NUCLEOTIDE SEQUENCE [LARGE SCALE GENOMIC DNA]</scope>
    <source>
        <strain evidence="5">H88</strain>
    </source>
</reference>
<dbReference type="EMBL" id="DS990638">
    <property type="protein sequence ID" value="EGC45092.1"/>
    <property type="molecule type" value="Genomic_DNA"/>
</dbReference>
<feature type="transmembrane region" description="Helical" evidence="2">
    <location>
        <begin position="612"/>
        <end position="635"/>
    </location>
</feature>
<protein>
    <submittedName>
        <fullName evidence="3">Calcium channel subunit Mid1</fullName>
    </submittedName>
</protein>
<keyword evidence="2" id="KW-1133">Transmembrane helix</keyword>
<organism evidence="5">
    <name type="scientific">Ajellomyces capsulatus (strain H88)</name>
    <name type="common">Darling's disease fungus</name>
    <name type="synonym">Histoplasma capsulatum</name>
    <dbReference type="NCBI Taxonomy" id="544711"/>
    <lineage>
        <taxon>Eukaryota</taxon>
        <taxon>Fungi</taxon>
        <taxon>Dikarya</taxon>
        <taxon>Ascomycota</taxon>
        <taxon>Pezizomycotina</taxon>
        <taxon>Eurotiomycetes</taxon>
        <taxon>Eurotiomycetidae</taxon>
        <taxon>Onygenales</taxon>
        <taxon>Ajellomycetaceae</taxon>
        <taxon>Histoplasma</taxon>
    </lineage>
</organism>
<keyword evidence="2" id="KW-0812">Transmembrane</keyword>
<dbReference type="STRING" id="544711.F0UG97"/>
<evidence type="ECO:0000256" key="1">
    <source>
        <dbReference type="SAM" id="MobiDB-lite"/>
    </source>
</evidence>
<dbReference type="HOGENOM" id="CLU_018731_0_0_1"/>
<dbReference type="AlphaFoldDB" id="F0UG97"/>
<feature type="region of interest" description="Disordered" evidence="1">
    <location>
        <begin position="181"/>
        <end position="207"/>
    </location>
</feature>
<evidence type="ECO:0000313" key="5">
    <source>
        <dbReference type="Proteomes" id="UP000008142"/>
    </source>
</evidence>
<dbReference type="EMBL" id="CP069105">
    <property type="protein sequence ID" value="QSS55863.1"/>
    <property type="molecule type" value="Genomic_DNA"/>
</dbReference>
<proteinExistence type="predicted"/>
<dbReference type="PANTHER" id="PTHR39142">
    <property type="entry name" value="MID1P"/>
    <property type="match status" value="1"/>
</dbReference>
<reference evidence="4" key="2">
    <citation type="submission" date="2021-01" db="EMBL/GenBank/DDBJ databases">
        <title>Chromosome-level genome assembly of a human fungal pathogen reveals clustering of transcriptionally co-regulated genes.</title>
        <authorList>
            <person name="Voorhies M."/>
            <person name="Cohen S."/>
            <person name="Shea T.P."/>
            <person name="Petrus S."/>
            <person name="Munoz J.F."/>
            <person name="Poplawski S."/>
            <person name="Goldman W.E."/>
            <person name="Michael T."/>
            <person name="Cuomo C.A."/>
            <person name="Sil A."/>
            <person name="Beyhan S."/>
        </authorList>
    </citation>
    <scope>NUCLEOTIDE SEQUENCE</scope>
    <source>
        <strain evidence="4">H88</strain>
    </source>
</reference>
<dbReference type="Proteomes" id="UP000008142">
    <property type="component" value="Unassembled WGS sequence"/>
</dbReference>
<evidence type="ECO:0000256" key="2">
    <source>
        <dbReference type="SAM" id="Phobius"/>
    </source>
</evidence>
<evidence type="ECO:0000313" key="4">
    <source>
        <dbReference type="EMBL" id="QSS55863.1"/>
    </source>
</evidence>